<gene>
    <name evidence="10" type="ORF">SAC06_06485</name>
</gene>
<comment type="similarity">
    <text evidence="2">Belongs to the autoinducer-2 exporter (AI-2E) (TC 2.A.86) family.</text>
</comment>
<feature type="transmembrane region" description="Helical" evidence="9">
    <location>
        <begin position="118"/>
        <end position="142"/>
    </location>
</feature>
<dbReference type="InterPro" id="IPR002549">
    <property type="entry name" value="AI-2E-like"/>
</dbReference>
<feature type="region of interest" description="Disordered" evidence="8">
    <location>
        <begin position="28"/>
        <end position="47"/>
    </location>
</feature>
<dbReference type="RefSeq" id="WP_350257502.1">
    <property type="nucleotide sequence ID" value="NZ_CP138335.1"/>
</dbReference>
<keyword evidence="6 9" id="KW-1133">Transmembrane helix</keyword>
<evidence type="ECO:0000256" key="1">
    <source>
        <dbReference type="ARBA" id="ARBA00004651"/>
    </source>
</evidence>
<organism evidence="10">
    <name type="scientific">Scrofimicrobium appendicitidis</name>
    <dbReference type="NCBI Taxonomy" id="3079930"/>
    <lineage>
        <taxon>Bacteria</taxon>
        <taxon>Bacillati</taxon>
        <taxon>Actinomycetota</taxon>
        <taxon>Actinomycetes</taxon>
        <taxon>Actinomycetales</taxon>
        <taxon>Actinomycetaceae</taxon>
        <taxon>Scrofimicrobium</taxon>
    </lineage>
</organism>
<comment type="subcellular location">
    <subcellularLocation>
        <location evidence="1">Cell membrane</location>
        <topology evidence="1">Multi-pass membrane protein</topology>
    </subcellularLocation>
</comment>
<evidence type="ECO:0000256" key="7">
    <source>
        <dbReference type="ARBA" id="ARBA00023136"/>
    </source>
</evidence>
<name>A0AAU7V5G5_9ACTO</name>
<accession>A0AAU7V5G5</accession>
<keyword evidence="7 9" id="KW-0472">Membrane</keyword>
<evidence type="ECO:0000256" key="6">
    <source>
        <dbReference type="ARBA" id="ARBA00022989"/>
    </source>
</evidence>
<reference evidence="10" key="1">
    <citation type="submission" date="2023-11" db="EMBL/GenBank/DDBJ databases">
        <title>Scrofimicrobium hongkongense sp. nov., isolated from a patient with peritonitis.</title>
        <authorList>
            <person name="Lao H.Y."/>
            <person name="Wong A.Y.P."/>
            <person name="Ng T.L."/>
            <person name="Wong R.Y.L."/>
            <person name="Yau M.C.Y."/>
            <person name="Lam J.Y.W."/>
            <person name="Siu G.K.H."/>
        </authorList>
    </citation>
    <scope>NUCLEOTIDE SEQUENCE</scope>
    <source>
        <strain evidence="10">R131</strain>
    </source>
</reference>
<feature type="transmembrane region" description="Helical" evidence="9">
    <location>
        <begin position="210"/>
        <end position="231"/>
    </location>
</feature>
<proteinExistence type="inferred from homology"/>
<evidence type="ECO:0000256" key="2">
    <source>
        <dbReference type="ARBA" id="ARBA00009773"/>
    </source>
</evidence>
<dbReference type="AlphaFoldDB" id="A0AAU7V5G5"/>
<evidence type="ECO:0000256" key="4">
    <source>
        <dbReference type="ARBA" id="ARBA00022475"/>
    </source>
</evidence>
<sequence length="444" mass="47686">MEQTPAQPSPPRPGAYRVPKTPYRIGLEQETEASLRRPSLEVGPEPAPTAPVRVAPWLVKAGQSAWYTIGIMVIVVGIVFATIKITPVFMGVFAALVLKALLNPLVDRLARFMKRWVAVIVSLLVFVALFVGMLTFVITSVAGQWSQLGSKLNHGVDMIIDFLQSLPFNINVTSDDIYQWIHDGVDMAQNYLSTNWQHLASEALSNAGSIVIGITVIFLAIFVAIFFLNSGSEMWRWFLNMLPEQSRAKTNTAAQAGWGAFSGYARGTVIIAVSDGALAWLFLEIVGIPLAPALGVLVLIGAFIPMVGAPAAMLVAMIVALAVDGVWKAVIVGIGIALIGQFEGHVLQPLVMGRQVSLNPVVVIIGVISGTIVAGLVGAMIAVPVMGVAWAVFSSLYHRDPPIVGPLPGKLPDSVLKEQKIQLPKLPVLDHEQFTRGRKTDPGN</sequence>
<dbReference type="Pfam" id="PF01594">
    <property type="entry name" value="AI-2E_transport"/>
    <property type="match status" value="1"/>
</dbReference>
<evidence type="ECO:0000256" key="8">
    <source>
        <dbReference type="SAM" id="MobiDB-lite"/>
    </source>
</evidence>
<feature type="transmembrane region" description="Helical" evidence="9">
    <location>
        <begin position="279"/>
        <end position="304"/>
    </location>
</feature>
<keyword evidence="3" id="KW-0813">Transport</keyword>
<feature type="region of interest" description="Disordered" evidence="8">
    <location>
        <begin position="1"/>
        <end position="21"/>
    </location>
</feature>
<evidence type="ECO:0000313" key="10">
    <source>
        <dbReference type="EMBL" id="XBW07296.1"/>
    </source>
</evidence>
<dbReference type="KEGG" id="sapp:SAC06_06485"/>
<dbReference type="PANTHER" id="PTHR21716">
    <property type="entry name" value="TRANSMEMBRANE PROTEIN"/>
    <property type="match status" value="1"/>
</dbReference>
<keyword evidence="4" id="KW-1003">Cell membrane</keyword>
<dbReference type="PANTHER" id="PTHR21716:SF53">
    <property type="entry name" value="PERMEASE PERM-RELATED"/>
    <property type="match status" value="1"/>
</dbReference>
<feature type="transmembrane region" description="Helical" evidence="9">
    <location>
        <begin position="65"/>
        <end position="83"/>
    </location>
</feature>
<dbReference type="GO" id="GO:0055085">
    <property type="term" value="P:transmembrane transport"/>
    <property type="evidence" value="ECO:0007669"/>
    <property type="project" value="TreeGrafter"/>
</dbReference>
<evidence type="ECO:0000256" key="5">
    <source>
        <dbReference type="ARBA" id="ARBA00022692"/>
    </source>
</evidence>
<evidence type="ECO:0000256" key="9">
    <source>
        <dbReference type="SAM" id="Phobius"/>
    </source>
</evidence>
<feature type="transmembrane region" description="Helical" evidence="9">
    <location>
        <begin position="360"/>
        <end position="393"/>
    </location>
</feature>
<keyword evidence="5 9" id="KW-0812">Transmembrane</keyword>
<dbReference type="EMBL" id="CP138335">
    <property type="protein sequence ID" value="XBW07296.1"/>
    <property type="molecule type" value="Genomic_DNA"/>
</dbReference>
<feature type="transmembrane region" description="Helical" evidence="9">
    <location>
        <begin position="311"/>
        <end position="340"/>
    </location>
</feature>
<protein>
    <submittedName>
        <fullName evidence="10">AI-2E family transporter</fullName>
    </submittedName>
</protein>
<dbReference type="GO" id="GO:0005886">
    <property type="term" value="C:plasma membrane"/>
    <property type="evidence" value="ECO:0007669"/>
    <property type="project" value="UniProtKB-SubCell"/>
</dbReference>
<evidence type="ECO:0000256" key="3">
    <source>
        <dbReference type="ARBA" id="ARBA00022448"/>
    </source>
</evidence>